<protein>
    <submittedName>
        <fullName evidence="1">17708_t:CDS:1</fullName>
    </submittedName>
</protein>
<comment type="caution">
    <text evidence="1">The sequence shown here is derived from an EMBL/GenBank/DDBJ whole genome shotgun (WGS) entry which is preliminary data.</text>
</comment>
<keyword evidence="2" id="KW-1185">Reference proteome</keyword>
<accession>A0A9N9C5S2</accession>
<dbReference type="EMBL" id="CAJVQA010003961">
    <property type="protein sequence ID" value="CAG8588064.1"/>
    <property type="molecule type" value="Genomic_DNA"/>
</dbReference>
<dbReference type="Proteomes" id="UP000789759">
    <property type="component" value="Unassembled WGS sequence"/>
</dbReference>
<organism evidence="1 2">
    <name type="scientific">Cetraspora pellucida</name>
    <dbReference type="NCBI Taxonomy" id="1433469"/>
    <lineage>
        <taxon>Eukaryota</taxon>
        <taxon>Fungi</taxon>
        <taxon>Fungi incertae sedis</taxon>
        <taxon>Mucoromycota</taxon>
        <taxon>Glomeromycotina</taxon>
        <taxon>Glomeromycetes</taxon>
        <taxon>Diversisporales</taxon>
        <taxon>Gigasporaceae</taxon>
        <taxon>Cetraspora</taxon>
    </lineage>
</organism>
<reference evidence="1" key="1">
    <citation type="submission" date="2021-06" db="EMBL/GenBank/DDBJ databases">
        <authorList>
            <person name="Kallberg Y."/>
            <person name="Tangrot J."/>
            <person name="Rosling A."/>
        </authorList>
    </citation>
    <scope>NUCLEOTIDE SEQUENCE</scope>
    <source>
        <strain evidence="1">FL966</strain>
    </source>
</reference>
<gene>
    <name evidence="1" type="ORF">CPELLU_LOCUS6401</name>
</gene>
<evidence type="ECO:0000313" key="2">
    <source>
        <dbReference type="Proteomes" id="UP000789759"/>
    </source>
</evidence>
<name>A0A9N9C5S2_9GLOM</name>
<dbReference type="AlphaFoldDB" id="A0A9N9C5S2"/>
<feature type="non-terminal residue" evidence="1">
    <location>
        <position position="188"/>
    </location>
</feature>
<proteinExistence type="predicted"/>
<sequence>IENIIDEYLNTTILNSLLPKLIDEIVIVDTLFPNAIAQKQAANAINEANKKLAKSAKSHYHSANISVSSVIRNEKKDHPDTHYCFASVKKAKQFAMRFSTHSSLKEPVMLLDHDFSIAIHYKLILSIYMLMNSKNNNNTLYNRQLAIFIHSQYHGNTSSASHMKDLKSLTQNNRLNEILKLENTIKPI</sequence>
<evidence type="ECO:0000313" key="1">
    <source>
        <dbReference type="EMBL" id="CAG8588064.1"/>
    </source>
</evidence>